<gene>
    <name evidence="6" type="ORF">KGA66_03210</name>
</gene>
<dbReference type="PANTHER" id="PTHR43585:SF2">
    <property type="entry name" value="ATP-GRASP ENZYME FSQD"/>
    <property type="match status" value="1"/>
</dbReference>
<dbReference type="InterPro" id="IPR040570">
    <property type="entry name" value="LAL_C2"/>
</dbReference>
<keyword evidence="7" id="KW-1185">Reference proteome</keyword>
<keyword evidence="3 4" id="KW-0067">ATP-binding</keyword>
<dbReference type="InterPro" id="IPR013815">
    <property type="entry name" value="ATP_grasp_subdomain_1"/>
</dbReference>
<dbReference type="Gene3D" id="3.40.50.20">
    <property type="match status" value="1"/>
</dbReference>
<evidence type="ECO:0000313" key="6">
    <source>
        <dbReference type="EMBL" id="MBS2962042.1"/>
    </source>
</evidence>
<dbReference type="EMBL" id="JAGSXH010000006">
    <property type="protein sequence ID" value="MBS2962042.1"/>
    <property type="molecule type" value="Genomic_DNA"/>
</dbReference>
<feature type="domain" description="ATP-grasp" evidence="5">
    <location>
        <begin position="113"/>
        <end position="310"/>
    </location>
</feature>
<dbReference type="RefSeq" id="WP_211464298.1">
    <property type="nucleotide sequence ID" value="NZ_JAGSXH010000006.1"/>
</dbReference>
<dbReference type="InterPro" id="IPR052032">
    <property type="entry name" value="ATP-dep_AA_Ligase"/>
</dbReference>
<dbReference type="Gene3D" id="3.30.1490.20">
    <property type="entry name" value="ATP-grasp fold, A domain"/>
    <property type="match status" value="1"/>
</dbReference>
<sequence>MSRVLLVGGGSDLQPRLRAVSEGLSTVALCRATVLPWVHQLGDNKAVVVVHDDSPLEKWLAAARFLHAEYAIDTVAALAEIDQDKAAAIAEDLGLEFHSTETVRLTVDKNAMRERLRTARVEKVPFRQVADVAELADFFAEVGPPLLIKPSEGRASAGIAVIRSAEDIETAFRRADGADGDAPRLDRSTPMAERYVEGPEYSVEALTHRGTHYVFAVTEKLKDETTKVELGHVVPARIDADAQEAILAHVRACLTALGVERGITHTEVILGTDGPFLVETHLRQAGDWIIDLVTAATGIDVTDLLLRQIAGADLAELDELASRRERPHYHAAGAIGFLAPPDSGRLAGIDGLEQAGELPGVEFVHRLIEDGGELSGLRSSYSRLACIRVKAEDAEAAVRLRDEAMATLHVRVDEG</sequence>
<evidence type="ECO:0000259" key="5">
    <source>
        <dbReference type="PROSITE" id="PS50975"/>
    </source>
</evidence>
<dbReference type="Pfam" id="PF13535">
    <property type="entry name" value="ATP-grasp_4"/>
    <property type="match status" value="1"/>
</dbReference>
<dbReference type="PROSITE" id="PS50975">
    <property type="entry name" value="ATP_GRASP"/>
    <property type="match status" value="1"/>
</dbReference>
<organism evidence="6 7">
    <name type="scientific">Actinocrinis puniceicyclus</name>
    <dbReference type="NCBI Taxonomy" id="977794"/>
    <lineage>
        <taxon>Bacteria</taxon>
        <taxon>Bacillati</taxon>
        <taxon>Actinomycetota</taxon>
        <taxon>Actinomycetes</taxon>
        <taxon>Catenulisporales</taxon>
        <taxon>Actinospicaceae</taxon>
        <taxon>Actinocrinis</taxon>
    </lineage>
</organism>
<dbReference type="PANTHER" id="PTHR43585">
    <property type="entry name" value="FUMIPYRROLE BIOSYNTHESIS PROTEIN C"/>
    <property type="match status" value="1"/>
</dbReference>
<dbReference type="GO" id="GO:0016874">
    <property type="term" value="F:ligase activity"/>
    <property type="evidence" value="ECO:0007669"/>
    <property type="project" value="UniProtKB-KW"/>
</dbReference>
<dbReference type="Gene3D" id="3.30.470.20">
    <property type="entry name" value="ATP-grasp fold, B domain"/>
    <property type="match status" value="1"/>
</dbReference>
<evidence type="ECO:0000256" key="1">
    <source>
        <dbReference type="ARBA" id="ARBA00022598"/>
    </source>
</evidence>
<dbReference type="SUPFAM" id="SSF56059">
    <property type="entry name" value="Glutathione synthetase ATP-binding domain-like"/>
    <property type="match status" value="1"/>
</dbReference>
<evidence type="ECO:0000256" key="3">
    <source>
        <dbReference type="ARBA" id="ARBA00022840"/>
    </source>
</evidence>
<evidence type="ECO:0000256" key="2">
    <source>
        <dbReference type="ARBA" id="ARBA00022741"/>
    </source>
</evidence>
<keyword evidence="1" id="KW-0436">Ligase</keyword>
<reference evidence="6" key="1">
    <citation type="submission" date="2021-04" db="EMBL/GenBank/DDBJ databases">
        <title>Genome based classification of Actinospica acidithermotolerans sp. nov., an actinobacterium isolated from an Indonesian hot spring.</title>
        <authorList>
            <person name="Kusuma A.B."/>
            <person name="Putra K.E."/>
            <person name="Nafisah S."/>
            <person name="Loh J."/>
            <person name="Nouioui I."/>
            <person name="Goodfellow M."/>
        </authorList>
    </citation>
    <scope>NUCLEOTIDE SEQUENCE</scope>
    <source>
        <strain evidence="6">DSM 45618</strain>
    </source>
</reference>
<dbReference type="GO" id="GO:0005524">
    <property type="term" value="F:ATP binding"/>
    <property type="evidence" value="ECO:0007669"/>
    <property type="project" value="UniProtKB-UniRule"/>
</dbReference>
<evidence type="ECO:0000313" key="7">
    <source>
        <dbReference type="Proteomes" id="UP000677913"/>
    </source>
</evidence>
<proteinExistence type="predicted"/>
<dbReference type="InterPro" id="IPR011761">
    <property type="entry name" value="ATP-grasp"/>
</dbReference>
<protein>
    <submittedName>
        <fullName evidence="6">ATP-grasp domain-containing protein</fullName>
    </submittedName>
</protein>
<accession>A0A8J7WLR7</accession>
<name>A0A8J7WLR7_9ACTN</name>
<dbReference type="Pfam" id="PF18603">
    <property type="entry name" value="LAL_C2"/>
    <property type="match status" value="1"/>
</dbReference>
<dbReference type="AlphaFoldDB" id="A0A8J7WLR7"/>
<evidence type="ECO:0000256" key="4">
    <source>
        <dbReference type="PROSITE-ProRule" id="PRU00409"/>
    </source>
</evidence>
<keyword evidence="2 4" id="KW-0547">Nucleotide-binding</keyword>
<comment type="caution">
    <text evidence="6">The sequence shown here is derived from an EMBL/GenBank/DDBJ whole genome shotgun (WGS) entry which is preliminary data.</text>
</comment>
<dbReference type="GO" id="GO:0046872">
    <property type="term" value="F:metal ion binding"/>
    <property type="evidence" value="ECO:0007669"/>
    <property type="project" value="InterPro"/>
</dbReference>
<dbReference type="Proteomes" id="UP000677913">
    <property type="component" value="Unassembled WGS sequence"/>
</dbReference>